<evidence type="ECO:0000256" key="1">
    <source>
        <dbReference type="SAM" id="MobiDB-lite"/>
    </source>
</evidence>
<feature type="domain" description="DUF4333" evidence="3">
    <location>
        <begin position="185"/>
        <end position="256"/>
    </location>
</feature>
<feature type="transmembrane region" description="Helical" evidence="2">
    <location>
        <begin position="171"/>
        <end position="191"/>
    </location>
</feature>
<feature type="compositionally biased region" description="Low complexity" evidence="1">
    <location>
        <begin position="29"/>
        <end position="88"/>
    </location>
</feature>
<name>A0ABY4MWA0_9MICO</name>
<protein>
    <submittedName>
        <fullName evidence="4">DUF4333 domain-containing protein</fullName>
    </submittedName>
</protein>
<feature type="compositionally biased region" description="Low complexity" evidence="1">
    <location>
        <begin position="110"/>
        <end position="124"/>
    </location>
</feature>
<sequence>MTHDAAEPGEPQPNRGAMPPLPPMAQPGQASETQASAAQAQQPQPSQRQPSTAAQGPQPQGAQQAQPQQSPSTQPHQPAQRQQDAQRQYGVPARGQSYGQPGQPGPIQPGQPQQGPSLSSQLGGTAATQPQHPGAAAYPRPAHPTAGQPGQAPASAAPAEPKRKRNRAVPWLVLGLPIMLVVGVIAGYLLATNYNSFDNRAVEDSVAQVLRNDYGLSDLRSVDCPNWIKVEQGQSFQCEFEYAGGTQTVTVTQGSQSGQLVVGAPE</sequence>
<dbReference type="EMBL" id="CP097160">
    <property type="protein sequence ID" value="UQN14706.1"/>
    <property type="molecule type" value="Genomic_DNA"/>
</dbReference>
<feature type="compositionally biased region" description="Low complexity" evidence="1">
    <location>
        <begin position="143"/>
        <end position="159"/>
    </location>
</feature>
<proteinExistence type="predicted"/>
<reference evidence="4" key="1">
    <citation type="submission" date="2022-05" db="EMBL/GenBank/DDBJ databases">
        <title>Complete genome sequence of toluene-degrading Gulosibacter sediminis strain ACHW.36C.</title>
        <authorList>
            <person name="Wai A.C."/>
            <person name="Lai G.K."/>
            <person name="Griffin S.D."/>
            <person name="Leung F.C."/>
        </authorList>
    </citation>
    <scope>NUCLEOTIDE SEQUENCE [LARGE SCALE GENOMIC DNA]</scope>
    <source>
        <strain evidence="4">ACHW.36C</strain>
    </source>
</reference>
<evidence type="ECO:0000313" key="4">
    <source>
        <dbReference type="EMBL" id="UQN14706.1"/>
    </source>
</evidence>
<evidence type="ECO:0000256" key="2">
    <source>
        <dbReference type="SAM" id="Phobius"/>
    </source>
</evidence>
<keyword evidence="2" id="KW-1133">Transmembrane helix</keyword>
<feature type="region of interest" description="Disordered" evidence="1">
    <location>
        <begin position="1"/>
        <end position="164"/>
    </location>
</feature>
<organism evidence="4">
    <name type="scientific">Gulosibacter sediminis</name>
    <dbReference type="NCBI Taxonomy" id="1729695"/>
    <lineage>
        <taxon>Bacteria</taxon>
        <taxon>Bacillati</taxon>
        <taxon>Actinomycetota</taxon>
        <taxon>Actinomycetes</taxon>
        <taxon>Micrococcales</taxon>
        <taxon>Microbacteriaceae</taxon>
        <taxon>Gulosibacter</taxon>
    </lineage>
</organism>
<keyword evidence="2" id="KW-0472">Membrane</keyword>
<dbReference type="Pfam" id="PF14230">
    <property type="entry name" value="DUF4333"/>
    <property type="match status" value="1"/>
</dbReference>
<dbReference type="InterPro" id="IPR025637">
    <property type="entry name" value="DUF4333"/>
</dbReference>
<accession>A0ABY4MWA0</accession>
<evidence type="ECO:0000259" key="3">
    <source>
        <dbReference type="Pfam" id="PF14230"/>
    </source>
</evidence>
<gene>
    <name evidence="4" type="ORF">M3M28_11785</name>
</gene>
<keyword evidence="2" id="KW-0812">Transmembrane</keyword>